<reference evidence="3" key="1">
    <citation type="submission" date="2016-10" db="EMBL/GenBank/DDBJ databases">
        <authorList>
            <person name="Varghese N."/>
            <person name="Submissions S."/>
        </authorList>
    </citation>
    <scope>NUCLEOTIDE SEQUENCE [LARGE SCALE GENOMIC DNA]</scope>
    <source>
        <strain evidence="3">DSM 26921</strain>
    </source>
</reference>
<organism evidence="2 3">
    <name type="scientific">Litoreibacter janthinus</name>
    <dbReference type="NCBI Taxonomy" id="670154"/>
    <lineage>
        <taxon>Bacteria</taxon>
        <taxon>Pseudomonadati</taxon>
        <taxon>Pseudomonadota</taxon>
        <taxon>Alphaproteobacteria</taxon>
        <taxon>Rhodobacterales</taxon>
        <taxon>Roseobacteraceae</taxon>
        <taxon>Litoreibacter</taxon>
    </lineage>
</organism>
<evidence type="ECO:0000256" key="1">
    <source>
        <dbReference type="SAM" id="Phobius"/>
    </source>
</evidence>
<evidence type="ECO:0000313" key="2">
    <source>
        <dbReference type="EMBL" id="SFR56140.1"/>
    </source>
</evidence>
<accession>A0A1I6HPE2</accession>
<keyword evidence="3" id="KW-1185">Reference proteome</keyword>
<keyword evidence="1" id="KW-0812">Transmembrane</keyword>
<dbReference type="OrthoDB" id="7691751at2"/>
<dbReference type="EMBL" id="FOYO01000001">
    <property type="protein sequence ID" value="SFR56140.1"/>
    <property type="molecule type" value="Genomic_DNA"/>
</dbReference>
<protein>
    <submittedName>
        <fullName evidence="2">Uncharacterized protein</fullName>
    </submittedName>
</protein>
<gene>
    <name evidence="2" type="ORF">SAMN04488002_3214</name>
</gene>
<evidence type="ECO:0000313" key="3">
    <source>
        <dbReference type="Proteomes" id="UP000199658"/>
    </source>
</evidence>
<sequence length="123" mass="13968">MEKVVVDQLVERISALLREKLGVRGRSLEVRTRRAGRLLPRHVRRAAQVLVNAERMAQEPKMLLRLDPQEVSGAYDICLLHLENIDEKALKTKAFFGFAARLIVQVVVIGGLTLAVLRWRGFI</sequence>
<dbReference type="Proteomes" id="UP000199658">
    <property type="component" value="Unassembled WGS sequence"/>
</dbReference>
<proteinExistence type="predicted"/>
<feature type="transmembrane region" description="Helical" evidence="1">
    <location>
        <begin position="94"/>
        <end position="117"/>
    </location>
</feature>
<dbReference type="RefSeq" id="WP_090218820.1">
    <property type="nucleotide sequence ID" value="NZ_FOYO01000001.1"/>
</dbReference>
<name>A0A1I6HPE2_9RHOB</name>
<dbReference type="STRING" id="670154.SAMN04488002_3214"/>
<keyword evidence="1" id="KW-0472">Membrane</keyword>
<keyword evidence="1" id="KW-1133">Transmembrane helix</keyword>
<dbReference type="AlphaFoldDB" id="A0A1I6HPE2"/>